<dbReference type="PROSITE" id="PS51740">
    <property type="entry name" value="SPOVT_ABRB"/>
    <property type="match status" value="1"/>
</dbReference>
<evidence type="ECO:0000313" key="5">
    <source>
        <dbReference type="Proteomes" id="UP000037688"/>
    </source>
</evidence>
<dbReference type="Gene3D" id="1.10.260.40">
    <property type="entry name" value="lambda repressor-like DNA-binding domains"/>
    <property type="match status" value="1"/>
</dbReference>
<feature type="domain" description="SpoVT-AbrB" evidence="3">
    <location>
        <begin position="5"/>
        <end position="50"/>
    </location>
</feature>
<proteinExistence type="predicted"/>
<dbReference type="GO" id="GO:0003700">
    <property type="term" value="F:DNA-binding transcription factor activity"/>
    <property type="evidence" value="ECO:0007669"/>
    <property type="project" value="InterPro"/>
</dbReference>
<dbReference type="RefSeq" id="WP_053782694.1">
    <property type="nucleotide sequence ID" value="NZ_LITU01000070.1"/>
</dbReference>
<feature type="region of interest" description="Disordered" evidence="2">
    <location>
        <begin position="104"/>
        <end position="128"/>
    </location>
</feature>
<dbReference type="GO" id="GO:0006352">
    <property type="term" value="P:DNA-templated transcription initiation"/>
    <property type="evidence" value="ECO:0007669"/>
    <property type="project" value="InterPro"/>
</dbReference>
<gene>
    <name evidence="4" type="ORF">AMS66_21325</name>
</gene>
<evidence type="ECO:0000256" key="2">
    <source>
        <dbReference type="SAM" id="MobiDB-lite"/>
    </source>
</evidence>
<evidence type="ECO:0000259" key="3">
    <source>
        <dbReference type="PROSITE" id="PS51740"/>
    </source>
</evidence>
<dbReference type="SMART" id="SM00966">
    <property type="entry name" value="SpoVT_AbrB"/>
    <property type="match status" value="1"/>
</dbReference>
<dbReference type="InterPro" id="IPR007159">
    <property type="entry name" value="SpoVT-AbrB_dom"/>
</dbReference>
<dbReference type="Pfam" id="PF04014">
    <property type="entry name" value="MazE_antitoxin"/>
    <property type="match status" value="1"/>
</dbReference>
<evidence type="ECO:0000256" key="1">
    <source>
        <dbReference type="PROSITE-ProRule" id="PRU01076"/>
    </source>
</evidence>
<sequence length="172" mass="19727">MKRTGMKRSLDRLGRIVLPKEMRDTMEIRIGDPLEFFIEGKELILRKYKSTLCIFCGDVDTEMYFKEQFICRTCAIQLKHPDDTPDWFVPPNKQAPAPMERPAIESATVPPPSREEGTTAANHEYPDLRPKTARMLQQMKEIVEQNPGLAQQQIAEKLGISQGRVSQLKKLL</sequence>
<dbReference type="InterPro" id="IPR007630">
    <property type="entry name" value="RNA_pol_sigma70_r4"/>
</dbReference>
<accession>A0A0M9BL99</accession>
<organism evidence="4 5">
    <name type="scientific">Paenibacillus xylanivorans</name>
    <dbReference type="NCBI Taxonomy" id="1705561"/>
    <lineage>
        <taxon>Bacteria</taxon>
        <taxon>Bacillati</taxon>
        <taxon>Bacillota</taxon>
        <taxon>Bacilli</taxon>
        <taxon>Bacillales</taxon>
        <taxon>Paenibacillaceae</taxon>
        <taxon>Paenibacillus</taxon>
    </lineage>
</organism>
<dbReference type="PANTHER" id="PTHR36432">
    <property type="match status" value="1"/>
</dbReference>
<reference evidence="4 5" key="1">
    <citation type="submission" date="2015-08" db="EMBL/GenBank/DDBJ databases">
        <title>Draft genome sequence of cellulolytic and xylanolytic Paenibacillus sp. A59, isolated from a decaying forest soil from Patagonia, Argentina.</title>
        <authorList>
            <person name="Ghio S."/>
            <person name="Caceres A.M."/>
            <person name="Talia P."/>
            <person name="Grasso D."/>
            <person name="Campos E."/>
        </authorList>
    </citation>
    <scope>NUCLEOTIDE SEQUENCE [LARGE SCALE GENOMIC DNA]</scope>
    <source>
        <strain evidence="4 5">A59</strain>
    </source>
</reference>
<keyword evidence="1" id="KW-0238">DNA-binding</keyword>
<dbReference type="InterPro" id="IPR037914">
    <property type="entry name" value="SpoVT-AbrB_sf"/>
</dbReference>
<dbReference type="InterPro" id="IPR010982">
    <property type="entry name" value="Lambda_DNA-bd_dom_sf"/>
</dbReference>
<keyword evidence="5" id="KW-1185">Reference proteome</keyword>
<comment type="caution">
    <text evidence="4">The sequence shown here is derived from an EMBL/GenBank/DDBJ whole genome shotgun (WGS) entry which is preliminary data.</text>
</comment>
<evidence type="ECO:0000313" key="4">
    <source>
        <dbReference type="EMBL" id="KOY14503.1"/>
    </source>
</evidence>
<dbReference type="NCBIfam" id="TIGR01439">
    <property type="entry name" value="lp_hng_hel_AbrB"/>
    <property type="match status" value="1"/>
</dbReference>
<dbReference type="EMBL" id="LITU01000070">
    <property type="protein sequence ID" value="KOY14503.1"/>
    <property type="molecule type" value="Genomic_DNA"/>
</dbReference>
<dbReference type="PATRIC" id="fig|1705561.3.peg.4449"/>
<name>A0A0M9BL99_9BACL</name>
<dbReference type="PANTHER" id="PTHR36432:SF4">
    <property type="entry name" value="TRANSITION STATE REGULATOR ABH-RELATED"/>
    <property type="match status" value="1"/>
</dbReference>
<dbReference type="GO" id="GO:0003677">
    <property type="term" value="F:DNA binding"/>
    <property type="evidence" value="ECO:0007669"/>
    <property type="project" value="UniProtKB-UniRule"/>
</dbReference>
<dbReference type="Pfam" id="PF04545">
    <property type="entry name" value="Sigma70_r4"/>
    <property type="match status" value="1"/>
</dbReference>
<dbReference type="Gene3D" id="2.10.260.10">
    <property type="match status" value="1"/>
</dbReference>
<dbReference type="InterPro" id="IPR052731">
    <property type="entry name" value="B_subtilis_Trans_State_Reg"/>
</dbReference>
<dbReference type="OrthoDB" id="2324168at2"/>
<dbReference type="Proteomes" id="UP000037688">
    <property type="component" value="Unassembled WGS sequence"/>
</dbReference>
<protein>
    <submittedName>
        <fullName evidence="4">Regulator</fullName>
    </submittedName>
</protein>
<dbReference type="AlphaFoldDB" id="A0A0M9BL99"/>
<dbReference type="SUPFAM" id="SSF89447">
    <property type="entry name" value="AbrB/MazE/MraZ-like"/>
    <property type="match status" value="1"/>
</dbReference>